<dbReference type="InterPro" id="IPR029787">
    <property type="entry name" value="Nucleotide_cyclase"/>
</dbReference>
<evidence type="ECO:0000313" key="4">
    <source>
        <dbReference type="Proteomes" id="UP000199488"/>
    </source>
</evidence>
<dbReference type="STRING" id="1122204.SAMN05421781_2505"/>
<feature type="transmembrane region" description="Helical" evidence="1">
    <location>
        <begin position="92"/>
        <end position="109"/>
    </location>
</feature>
<feature type="transmembrane region" description="Helical" evidence="1">
    <location>
        <begin position="141"/>
        <end position="165"/>
    </location>
</feature>
<feature type="transmembrane region" description="Helical" evidence="1">
    <location>
        <begin position="66"/>
        <end position="86"/>
    </location>
</feature>
<dbReference type="PROSITE" id="PS50887">
    <property type="entry name" value="GGDEF"/>
    <property type="match status" value="1"/>
</dbReference>
<dbReference type="Proteomes" id="UP000199488">
    <property type="component" value="Unassembled WGS sequence"/>
</dbReference>
<dbReference type="NCBIfam" id="TIGR00254">
    <property type="entry name" value="GGDEF"/>
    <property type="match status" value="1"/>
</dbReference>
<dbReference type="InterPro" id="IPR043128">
    <property type="entry name" value="Rev_trsase/Diguanyl_cyclase"/>
</dbReference>
<dbReference type="SUPFAM" id="SSF55073">
    <property type="entry name" value="Nucleotide cyclase"/>
    <property type="match status" value="1"/>
</dbReference>
<keyword evidence="1" id="KW-0472">Membrane</keyword>
<dbReference type="PANTHER" id="PTHR45138:SF9">
    <property type="entry name" value="DIGUANYLATE CYCLASE DGCM-RELATED"/>
    <property type="match status" value="1"/>
</dbReference>
<dbReference type="FunFam" id="3.30.70.270:FF:000001">
    <property type="entry name" value="Diguanylate cyclase domain protein"/>
    <property type="match status" value="1"/>
</dbReference>
<dbReference type="AlphaFoldDB" id="A0A1H2WUW9"/>
<gene>
    <name evidence="3" type="ORF">SAMN05421781_2505</name>
</gene>
<feature type="domain" description="GGDEF" evidence="2">
    <location>
        <begin position="213"/>
        <end position="345"/>
    </location>
</feature>
<feature type="transmembrane region" description="Helical" evidence="1">
    <location>
        <begin position="17"/>
        <end position="36"/>
    </location>
</feature>
<feature type="transmembrane region" description="Helical" evidence="1">
    <location>
        <begin position="42"/>
        <end position="59"/>
    </location>
</feature>
<dbReference type="InterPro" id="IPR000160">
    <property type="entry name" value="GGDEF_dom"/>
</dbReference>
<dbReference type="GO" id="GO:0052621">
    <property type="term" value="F:diguanylate cyclase activity"/>
    <property type="evidence" value="ECO:0007669"/>
    <property type="project" value="TreeGrafter"/>
</dbReference>
<proteinExistence type="predicted"/>
<dbReference type="CDD" id="cd01949">
    <property type="entry name" value="GGDEF"/>
    <property type="match status" value="1"/>
</dbReference>
<dbReference type="EMBL" id="FNNC01000006">
    <property type="protein sequence ID" value="SDW84347.1"/>
    <property type="molecule type" value="Genomic_DNA"/>
</dbReference>
<dbReference type="RefSeq" id="WP_091615694.1">
    <property type="nucleotide sequence ID" value="NZ_FNNC01000006.1"/>
</dbReference>
<evidence type="ECO:0000259" key="2">
    <source>
        <dbReference type="PROSITE" id="PS50887"/>
    </source>
</evidence>
<protein>
    <submittedName>
        <fullName evidence="3">Diguanylate cyclase (GGDEF) domain-containing protein</fullName>
    </submittedName>
</protein>
<name>A0A1H2WUW9_9BACI</name>
<feature type="transmembrane region" description="Helical" evidence="1">
    <location>
        <begin position="116"/>
        <end position="135"/>
    </location>
</feature>
<keyword evidence="1" id="KW-1133">Transmembrane helix</keyword>
<dbReference type="InterPro" id="IPR050469">
    <property type="entry name" value="Diguanylate_Cyclase"/>
</dbReference>
<dbReference type="Pfam" id="PF00990">
    <property type="entry name" value="GGDEF"/>
    <property type="match status" value="1"/>
</dbReference>
<sequence>MSGQNKEMQLYHTTIKYGVYIAFIIHMVWLAGFWWLQFETMAALNVISCLVYVIAFYLMKKRKYVTCFFIVLTEVMAHAAVATIVLGWGTGFHYYMIVTAYVLFFFPQIRGVKAMAFAIIIIIYMGLYRITAGIPPVENDIVAFVFPEANMVGALCIIALLGSIFRNNFDQMIQNLHEMNRQLEHMAATDALTGLFTRRKMYELMSEKMEKNNSFYIMMIDIDYFKSINDQYGHAVGDAAIIHVSEVIMANLKNKGFVSRWGGEEFLAAAEVSDDAEAGRLAEIVKEEMNINILHHCGESVPVTVSIGIAKWEESRDIEEVINEADRALYNAKQKGRNRTTIHEVVET</sequence>
<accession>A0A1H2WUW9</accession>
<keyword evidence="4" id="KW-1185">Reference proteome</keyword>
<organism evidence="3 4">
    <name type="scientific">Marinococcus luteus</name>
    <dbReference type="NCBI Taxonomy" id="1122204"/>
    <lineage>
        <taxon>Bacteria</taxon>
        <taxon>Bacillati</taxon>
        <taxon>Bacillota</taxon>
        <taxon>Bacilli</taxon>
        <taxon>Bacillales</taxon>
        <taxon>Bacillaceae</taxon>
        <taxon>Marinococcus</taxon>
    </lineage>
</organism>
<dbReference type="OrthoDB" id="9759607at2"/>
<keyword evidence="1" id="KW-0812">Transmembrane</keyword>
<dbReference type="PANTHER" id="PTHR45138">
    <property type="entry name" value="REGULATORY COMPONENTS OF SENSORY TRANSDUCTION SYSTEM"/>
    <property type="match status" value="1"/>
</dbReference>
<dbReference type="Gene3D" id="3.30.70.270">
    <property type="match status" value="1"/>
</dbReference>
<reference evidence="3 4" key="1">
    <citation type="submission" date="2016-10" db="EMBL/GenBank/DDBJ databases">
        <authorList>
            <person name="de Groot N.N."/>
        </authorList>
    </citation>
    <scope>NUCLEOTIDE SEQUENCE [LARGE SCALE GENOMIC DNA]</scope>
    <source>
        <strain evidence="3 4">DSM 23126</strain>
    </source>
</reference>
<dbReference type="SMART" id="SM00267">
    <property type="entry name" value="GGDEF"/>
    <property type="match status" value="1"/>
</dbReference>
<evidence type="ECO:0000313" key="3">
    <source>
        <dbReference type="EMBL" id="SDW84347.1"/>
    </source>
</evidence>
<evidence type="ECO:0000256" key="1">
    <source>
        <dbReference type="SAM" id="Phobius"/>
    </source>
</evidence>